<organism evidence="2 3">
    <name type="scientific">Roseateles albus</name>
    <dbReference type="NCBI Taxonomy" id="2987525"/>
    <lineage>
        <taxon>Bacteria</taxon>
        <taxon>Pseudomonadati</taxon>
        <taxon>Pseudomonadota</taxon>
        <taxon>Betaproteobacteria</taxon>
        <taxon>Burkholderiales</taxon>
        <taxon>Sphaerotilaceae</taxon>
        <taxon>Roseateles</taxon>
    </lineage>
</organism>
<dbReference type="NCBIfam" id="TIGR02595">
    <property type="entry name" value="PEP_CTERM"/>
    <property type="match status" value="1"/>
</dbReference>
<comment type="caution">
    <text evidence="2">The sequence shown here is derived from an EMBL/GenBank/DDBJ whole genome shotgun (WGS) entry which is preliminary data.</text>
</comment>
<keyword evidence="3" id="KW-1185">Reference proteome</keyword>
<feature type="domain" description="Ice-binding protein C-terminal" evidence="1">
    <location>
        <begin position="1029"/>
        <end position="1054"/>
    </location>
</feature>
<reference evidence="2 3" key="1">
    <citation type="submission" date="2022-10" db="EMBL/GenBank/DDBJ databases">
        <title>Paucibacter sp. hw1 Genome sequencing.</title>
        <authorList>
            <person name="Park S."/>
        </authorList>
    </citation>
    <scope>NUCLEOTIDE SEQUENCE [LARGE SCALE GENOMIC DNA]</scope>
    <source>
        <strain evidence="3">hw1</strain>
    </source>
</reference>
<dbReference type="RefSeq" id="WP_273598478.1">
    <property type="nucleotide sequence ID" value="NZ_JAQQXT010000001.1"/>
</dbReference>
<proteinExistence type="predicted"/>
<dbReference type="Pfam" id="PF07589">
    <property type="entry name" value="PEP-CTERM"/>
    <property type="match status" value="1"/>
</dbReference>
<dbReference type="InterPro" id="IPR013424">
    <property type="entry name" value="Ice-binding_C"/>
</dbReference>
<dbReference type="NCBIfam" id="TIGR04393">
    <property type="entry name" value="rpt_T5SS_PEPC"/>
    <property type="match status" value="3"/>
</dbReference>
<dbReference type="InterPro" id="IPR030895">
    <property type="entry name" value="T5SS_PEPC_rpt"/>
</dbReference>
<name>A0ABT5K7N7_9BURK</name>
<dbReference type="Proteomes" id="UP001221189">
    <property type="component" value="Unassembled WGS sequence"/>
</dbReference>
<gene>
    <name evidence="2" type="ORF">PRZ03_00195</name>
</gene>
<dbReference type="EMBL" id="JAQQXT010000001">
    <property type="protein sequence ID" value="MDC8769971.1"/>
    <property type="molecule type" value="Genomic_DNA"/>
</dbReference>
<accession>A0ABT5K7N7</accession>
<sequence length="1060" mass="106465">MNKRIKLDLCPTIRAAKRRLPHHARLPLNIALAAAMSLGLMAQAEASKRTWTGAAVVAGGPTAQWSNSHNWNVFGISTYIPILNGDSLFFDSTKAPTQLADVNAFYTGISFGANATGFTFNQGNNIGIWNEGISNGSSKTQVFNVRVDAYGEKGDQSWDGGSAGMNLSNAWLGGADTTLTLKNKVSIQSGIEQLGANAGDALTLNIMSGSSATLSQLTLARDNLSQGTILVDGLLSKLTNSGDLVVGLGATGTITVQNGGTLNSGNSFIGKATGGDGLLQLTGATSSWVSTGNLNIGDAGVGSLRVEAGAKFSNVGATLGSLAGGAGTAKVTGANSSWLLSGDLTVGKLGEGSLFIEQGGLVSNQHTFVGLIGDAGTSKLVVTGASSRLQSSGNLTVQSGSLEIADGGLVNAKNAYFGAVGGTSALVDLGGTGSTLSLTDNLVIGSETGSATLNLSNGAILNSGSQLIIGKGGVLNLNGGTLNVGWSKSAGQVNFNTGTINFLGSQFTGDGILDHSVGLGAGMNINVKSELRILAGDNLTLNGGNAQTQSLTVLGELAVGNFSQLVVGAGGLNNTGAVQMAGGKISSAGTVLSSSFLGGYGVIAGAGGFSNTGLLRQSGGSLELATLGSNINTGNWDMLDGRGLVLSGANLLNAGVMSMSGDTVSGSATLINGTAGTLTGRGVISAKFQNAGRMTVDAGSFRIDQNFRNDGQILMGSTTATMAGGTITNAGRIIGAGQINNEINNTGTVGAVGGTLTLDGKLSNNGIISAGRDATVLMNRGLGSNTGKIQLSGGGFDNNGFAMSNEVGAVINGFGSLSGGLLSNKGKILLSGGSSTIYADLLNSSASQIVLSGLSNNTFYGKLDVQSGAELRVSTGSVATFFGDVQQRTGSKFTGAGAKRFEGTLTIGASPGLGTDEGDVEFGESSSYLAEIGGISACTLRCGSDEAFKNSSFDKYIVAGNLSLNGTLKLTSWNGFVAQKGQSFDLLDWGTLTGTFADIDASGFKLAAGTQLDFSQLYTNGSISVTVAAVPEPASLALWLAGLGALGSVVRRRRLASKAG</sequence>
<evidence type="ECO:0000313" key="3">
    <source>
        <dbReference type="Proteomes" id="UP001221189"/>
    </source>
</evidence>
<evidence type="ECO:0000259" key="1">
    <source>
        <dbReference type="Pfam" id="PF07589"/>
    </source>
</evidence>
<protein>
    <submittedName>
        <fullName evidence="2">PEP-CTERM sorting domain-containing protein</fullName>
    </submittedName>
</protein>
<evidence type="ECO:0000313" key="2">
    <source>
        <dbReference type="EMBL" id="MDC8769971.1"/>
    </source>
</evidence>